<gene>
    <name evidence="3" type="ordered locus">Mnod_7441</name>
</gene>
<dbReference type="RefSeq" id="WP_015933736.1">
    <property type="nucleotide sequence ID" value="NC_011894.1"/>
</dbReference>
<dbReference type="OrthoDB" id="9798754at2"/>
<accession>B8IN62</accession>
<dbReference type="Pfam" id="PF04480">
    <property type="entry name" value="DUF559"/>
    <property type="match status" value="1"/>
</dbReference>
<feature type="compositionally biased region" description="Basic and acidic residues" evidence="1">
    <location>
        <begin position="175"/>
        <end position="187"/>
    </location>
</feature>
<evidence type="ECO:0000313" key="4">
    <source>
        <dbReference type="Proteomes" id="UP000008207"/>
    </source>
</evidence>
<proteinExistence type="predicted"/>
<protein>
    <recommendedName>
        <fullName evidence="2">DUF559 domain-containing protein</fullName>
    </recommendedName>
</protein>
<dbReference type="SUPFAM" id="SSF52980">
    <property type="entry name" value="Restriction endonuclease-like"/>
    <property type="match status" value="1"/>
</dbReference>
<reference evidence="3 4" key="1">
    <citation type="submission" date="2009-01" db="EMBL/GenBank/DDBJ databases">
        <title>Complete sequence of chromosome of Methylobacterium nodulans ORS 2060.</title>
        <authorList>
            <consortium name="US DOE Joint Genome Institute"/>
            <person name="Lucas S."/>
            <person name="Copeland A."/>
            <person name="Lapidus A."/>
            <person name="Glavina del Rio T."/>
            <person name="Dalin E."/>
            <person name="Tice H."/>
            <person name="Bruce D."/>
            <person name="Goodwin L."/>
            <person name="Pitluck S."/>
            <person name="Sims D."/>
            <person name="Brettin T."/>
            <person name="Detter J.C."/>
            <person name="Han C."/>
            <person name="Larimer F."/>
            <person name="Land M."/>
            <person name="Hauser L."/>
            <person name="Kyrpides N."/>
            <person name="Ivanova N."/>
            <person name="Marx C.J."/>
            <person name="Richardson P."/>
        </authorList>
    </citation>
    <scope>NUCLEOTIDE SEQUENCE [LARGE SCALE GENOMIC DNA]</scope>
    <source>
        <strain evidence="4">LMG 21967 / CNCM I-2342 / ORS 2060</strain>
    </source>
</reference>
<dbReference type="Gene3D" id="3.40.960.10">
    <property type="entry name" value="VSR Endonuclease"/>
    <property type="match status" value="1"/>
</dbReference>
<keyword evidence="4" id="KW-1185">Reference proteome</keyword>
<feature type="domain" description="DUF559" evidence="2">
    <location>
        <begin position="8"/>
        <end position="117"/>
    </location>
</feature>
<dbReference type="eggNOG" id="COG2852">
    <property type="taxonomic scope" value="Bacteria"/>
</dbReference>
<dbReference type="InterPro" id="IPR007569">
    <property type="entry name" value="DUF559"/>
</dbReference>
<dbReference type="HOGENOM" id="CLU_1330656_0_0_5"/>
<organism evidence="3 4">
    <name type="scientific">Methylobacterium nodulans (strain LMG 21967 / CNCM I-2342 / ORS 2060)</name>
    <dbReference type="NCBI Taxonomy" id="460265"/>
    <lineage>
        <taxon>Bacteria</taxon>
        <taxon>Pseudomonadati</taxon>
        <taxon>Pseudomonadota</taxon>
        <taxon>Alphaproteobacteria</taxon>
        <taxon>Hyphomicrobiales</taxon>
        <taxon>Methylobacteriaceae</taxon>
        <taxon>Methylobacterium</taxon>
    </lineage>
</organism>
<dbReference type="CDD" id="cd01038">
    <property type="entry name" value="Endonuclease_DUF559"/>
    <property type="match status" value="1"/>
</dbReference>
<feature type="region of interest" description="Disordered" evidence="1">
    <location>
        <begin position="128"/>
        <end position="206"/>
    </location>
</feature>
<dbReference type="EMBL" id="CP001349">
    <property type="protein sequence ID" value="ACL62178.1"/>
    <property type="molecule type" value="Genomic_DNA"/>
</dbReference>
<dbReference type="PANTHER" id="PTHR38590">
    <property type="entry name" value="BLL0828 PROTEIN"/>
    <property type="match status" value="1"/>
</dbReference>
<evidence type="ECO:0000313" key="3">
    <source>
        <dbReference type="EMBL" id="ACL62178.1"/>
    </source>
</evidence>
<dbReference type="InterPro" id="IPR011335">
    <property type="entry name" value="Restrct_endonuc-II-like"/>
</dbReference>
<sequence length="206" mass="22268">MRGPAPSRTRRARSLRQSQTEAEARLWSRLCGSRQRDRRLGGFKFVRQCPVGPYVADFACREERLIIGADGSRHADSAHDQTRDARLSALGYRVLRFWNGEIFANLPGVLDTILAALSSPRLRGEGLAPLVGGETSPNGPQVRREGEGASQDKTRPGPLPPCTTAGPDPVPPPHPRAEPAVRARFTPDEGGEALSPQAGRGGDAHR</sequence>
<feature type="compositionally biased region" description="Basic and acidic residues" evidence="1">
    <location>
        <begin position="142"/>
        <end position="155"/>
    </location>
</feature>
<dbReference type="Proteomes" id="UP000008207">
    <property type="component" value="Chromosome"/>
</dbReference>
<evidence type="ECO:0000259" key="2">
    <source>
        <dbReference type="Pfam" id="PF04480"/>
    </source>
</evidence>
<dbReference type="STRING" id="460265.Mnod_7441"/>
<name>B8IN62_METNO</name>
<dbReference type="PANTHER" id="PTHR38590:SF1">
    <property type="entry name" value="BLL0828 PROTEIN"/>
    <property type="match status" value="1"/>
</dbReference>
<dbReference type="KEGG" id="mno:Mnod_7441"/>
<dbReference type="AlphaFoldDB" id="B8IN62"/>
<evidence type="ECO:0000256" key="1">
    <source>
        <dbReference type="SAM" id="MobiDB-lite"/>
    </source>
</evidence>
<dbReference type="InterPro" id="IPR047216">
    <property type="entry name" value="Endonuclease_DUF559_bact"/>
</dbReference>